<gene>
    <name evidence="1" type="ORF">MRATA1EN1_LOCUS29048</name>
</gene>
<accession>A0ABN9A565</accession>
<sequence length="135" mass="15194">MWGLSSPTRDQTRMPCIGRWILNHRSPREIPGSSLLTHYLFFPNNILWNTHIITQVTKDAVTQVGVEECVHGLQAPYLYKFSIGYNAGLLTSRPFSESVTYPPKASLIAQLVKNLPATQETLVRFLGQEDPPEKG</sequence>
<keyword evidence="2" id="KW-1185">Reference proteome</keyword>
<evidence type="ECO:0000313" key="1">
    <source>
        <dbReference type="EMBL" id="CAI9180086.1"/>
    </source>
</evidence>
<proteinExistence type="predicted"/>
<protein>
    <submittedName>
        <fullName evidence="1">Uncharacterized protein</fullName>
    </submittedName>
</protein>
<organism evidence="1 2">
    <name type="scientific">Rangifer tarandus platyrhynchus</name>
    <name type="common">Svalbard reindeer</name>
    <dbReference type="NCBI Taxonomy" id="3082113"/>
    <lineage>
        <taxon>Eukaryota</taxon>
        <taxon>Metazoa</taxon>
        <taxon>Chordata</taxon>
        <taxon>Craniata</taxon>
        <taxon>Vertebrata</taxon>
        <taxon>Euteleostomi</taxon>
        <taxon>Mammalia</taxon>
        <taxon>Eutheria</taxon>
        <taxon>Laurasiatheria</taxon>
        <taxon>Artiodactyla</taxon>
        <taxon>Ruminantia</taxon>
        <taxon>Pecora</taxon>
        <taxon>Cervidae</taxon>
        <taxon>Odocoileinae</taxon>
        <taxon>Rangifer</taxon>
    </lineage>
</organism>
<reference evidence="1" key="1">
    <citation type="submission" date="2023-04" db="EMBL/GenBank/DDBJ databases">
        <authorList>
            <consortium name="ELIXIR-Norway"/>
        </authorList>
    </citation>
    <scope>NUCLEOTIDE SEQUENCE [LARGE SCALE GENOMIC DNA]</scope>
</reference>
<dbReference type="Proteomes" id="UP001176941">
    <property type="component" value="Chromosome X"/>
</dbReference>
<evidence type="ECO:0000313" key="2">
    <source>
        <dbReference type="Proteomes" id="UP001176941"/>
    </source>
</evidence>
<name>A0ABN9A565_RANTA</name>
<dbReference type="EMBL" id="OX460343">
    <property type="protein sequence ID" value="CAI9180086.1"/>
    <property type="molecule type" value="Genomic_DNA"/>
</dbReference>